<dbReference type="InterPro" id="IPR010096">
    <property type="entry name" value="NADH-Q_OxRdtase_suN/2"/>
</dbReference>
<evidence type="ECO:0000256" key="3">
    <source>
        <dbReference type="ARBA" id="ARBA00022989"/>
    </source>
</evidence>
<evidence type="ECO:0000256" key="5">
    <source>
        <dbReference type="ARBA" id="ARBA00023136"/>
    </source>
</evidence>
<dbReference type="EC" id="1.6.5.11" evidence="10"/>
<dbReference type="Pfam" id="PF00361">
    <property type="entry name" value="Proton_antipo_M"/>
    <property type="match status" value="1"/>
</dbReference>
<feature type="transmembrane region" description="Helical" evidence="7">
    <location>
        <begin position="250"/>
        <end position="273"/>
    </location>
</feature>
<keyword evidence="2 6" id="KW-0812">Transmembrane</keyword>
<comment type="caution">
    <text evidence="10">The sequence shown here is derived from an EMBL/GenBank/DDBJ whole genome shotgun (WGS) entry which is preliminary data.</text>
</comment>
<evidence type="ECO:0000256" key="6">
    <source>
        <dbReference type="RuleBase" id="RU000320"/>
    </source>
</evidence>
<feature type="transmembrane region" description="Helical" evidence="7">
    <location>
        <begin position="6"/>
        <end position="26"/>
    </location>
</feature>
<reference evidence="10 11" key="1">
    <citation type="submission" date="2018-10" db="EMBL/GenBank/DDBJ databases">
        <title>Comparison of Escherichia coli isolates recovered from retail chicken and from chicken fecal samples by antimicrobial susceptibility test and whole genome sequencing.</title>
        <authorList>
            <person name="Tang B."/>
            <person name="Ma Y."/>
            <person name="He X."/>
            <person name="Cao L."/>
            <person name="Xia X."/>
            <person name="Yang H."/>
        </authorList>
    </citation>
    <scope>NUCLEOTIDE SEQUENCE [LARGE SCALE GENOMIC DNA]</scope>
    <source>
        <strain evidence="10 11">CMJH98b</strain>
    </source>
</reference>
<organism evidence="10 11">
    <name type="scientific">Escherichia coli</name>
    <dbReference type="NCBI Taxonomy" id="562"/>
    <lineage>
        <taxon>Bacteria</taxon>
        <taxon>Pseudomonadati</taxon>
        <taxon>Pseudomonadota</taxon>
        <taxon>Gammaproteobacteria</taxon>
        <taxon>Enterobacterales</taxon>
        <taxon>Enterobacteriaceae</taxon>
        <taxon>Escherichia</taxon>
    </lineage>
</organism>
<dbReference type="EMBL" id="RDDM01000707">
    <property type="protein sequence ID" value="RLY50510.1"/>
    <property type="molecule type" value="Genomic_DNA"/>
</dbReference>
<dbReference type="NCBIfam" id="TIGR01770">
    <property type="entry name" value="NDH_I_N"/>
    <property type="match status" value="1"/>
</dbReference>
<feature type="transmembrane region" description="Helical" evidence="7">
    <location>
        <begin position="176"/>
        <end position="195"/>
    </location>
</feature>
<sequence>ANHLASLFLGIELISLPLFGLVGYAFRQKRSLEASIKYTILSAAASSFLLFGMALVYAQSGDLSFVALGKNLGDGMLNEPLLLAGFGLMIVGLGFKLSLVPFHLWTPDVYQGAPAPVSTFLATASKIAIFGVVMRLFLYAPVGDSEAIRVVLAIIAFASIIFGNLMALSQTNIKRLLGYSSISHLGYLLVALIALQTGEMSMEAVGVYLAGYLFSSLGAFGVVSLMSSPYRGPDADSLFSYRGLFWHRPILAAVMTVMMLSLAGIPMTLGFIGKFYVLAVGVQAHLWWLVGAVVVGSAIGLYYYLRVAVSLYLHAPEQPGRDAPSNWQYSAGGIVVLISALLVLVLGVWPQPLISIVRLAMPLM</sequence>
<protein>
    <submittedName>
        <fullName evidence="10">NADH-quinone oxidoreductase subunit NuoN</fullName>
        <ecNumber evidence="10">1.6.5.11</ecNumber>
    </submittedName>
</protein>
<evidence type="ECO:0000256" key="7">
    <source>
        <dbReference type="SAM" id="Phobius"/>
    </source>
</evidence>
<dbReference type="GO" id="GO:0012505">
    <property type="term" value="C:endomembrane system"/>
    <property type="evidence" value="ECO:0007669"/>
    <property type="project" value="UniProtKB-SubCell"/>
</dbReference>
<feature type="transmembrane region" description="Helical" evidence="7">
    <location>
        <begin position="38"/>
        <end position="60"/>
    </location>
</feature>
<keyword evidence="10" id="KW-0560">Oxidoreductase</keyword>
<comment type="subcellular location">
    <subcellularLocation>
        <location evidence="1">Endomembrane system</location>
        <topology evidence="1">Multi-pass membrane protein</topology>
    </subcellularLocation>
    <subcellularLocation>
        <location evidence="6">Membrane</location>
        <topology evidence="6">Multi-pass membrane protein</topology>
    </subcellularLocation>
</comment>
<feature type="transmembrane region" description="Helical" evidence="7">
    <location>
        <begin position="117"/>
        <end position="138"/>
    </location>
</feature>
<dbReference type="GO" id="GO:0016491">
    <property type="term" value="F:oxidoreductase activity"/>
    <property type="evidence" value="ECO:0007669"/>
    <property type="project" value="UniProtKB-KW"/>
</dbReference>
<dbReference type="GO" id="GO:0042773">
    <property type="term" value="P:ATP synthesis coupled electron transport"/>
    <property type="evidence" value="ECO:0007669"/>
    <property type="project" value="InterPro"/>
</dbReference>
<dbReference type="NCBIfam" id="NF004439">
    <property type="entry name" value="PRK05777.1-1"/>
    <property type="match status" value="1"/>
</dbReference>
<evidence type="ECO:0000256" key="2">
    <source>
        <dbReference type="ARBA" id="ARBA00022692"/>
    </source>
</evidence>
<dbReference type="GO" id="GO:0016020">
    <property type="term" value="C:membrane"/>
    <property type="evidence" value="ECO:0007669"/>
    <property type="project" value="UniProtKB-SubCell"/>
</dbReference>
<accession>A0A3L9HMA5</accession>
<dbReference type="EMBL" id="RDDM01000706">
    <property type="protein sequence ID" value="RLY50514.1"/>
    <property type="molecule type" value="Genomic_DNA"/>
</dbReference>
<feature type="non-terminal residue" evidence="10">
    <location>
        <position position="1"/>
    </location>
</feature>
<dbReference type="InterPro" id="IPR001750">
    <property type="entry name" value="ND/Mrp_TM"/>
</dbReference>
<evidence type="ECO:0000256" key="1">
    <source>
        <dbReference type="ARBA" id="ARBA00004127"/>
    </source>
</evidence>
<evidence type="ECO:0000313" key="10">
    <source>
        <dbReference type="EMBL" id="RLY50514.1"/>
    </source>
</evidence>
<proteinExistence type="predicted"/>
<dbReference type="PANTHER" id="PTHR22773">
    <property type="entry name" value="NADH DEHYDROGENASE"/>
    <property type="match status" value="1"/>
</dbReference>
<feature type="transmembrane region" description="Helical" evidence="7">
    <location>
        <begin position="150"/>
        <end position="169"/>
    </location>
</feature>
<feature type="domain" description="NADH:quinone oxidoreductase/Mrp antiporter transmembrane" evidence="8">
    <location>
        <begin position="1"/>
        <end position="299"/>
    </location>
</feature>
<dbReference type="GO" id="GO:0008137">
    <property type="term" value="F:NADH dehydrogenase (ubiquinone) activity"/>
    <property type="evidence" value="ECO:0007669"/>
    <property type="project" value="InterPro"/>
</dbReference>
<keyword evidence="4" id="KW-0830">Ubiquinone</keyword>
<evidence type="ECO:0000259" key="8">
    <source>
        <dbReference type="Pfam" id="PF00361"/>
    </source>
</evidence>
<keyword evidence="5 7" id="KW-0472">Membrane</keyword>
<dbReference type="Proteomes" id="UP000281340">
    <property type="component" value="Unassembled WGS sequence"/>
</dbReference>
<keyword evidence="3 7" id="KW-1133">Transmembrane helix</keyword>
<gene>
    <name evidence="10" type="primary">nuoN</name>
    <name evidence="10" type="ORF">EAI46_29415</name>
    <name evidence="9" type="ORF">EAI46_29420</name>
</gene>
<feature type="transmembrane region" description="Helical" evidence="7">
    <location>
        <begin position="207"/>
        <end position="230"/>
    </location>
</feature>
<dbReference type="AlphaFoldDB" id="A0A3L9HMA5"/>
<feature type="transmembrane region" description="Helical" evidence="7">
    <location>
        <begin position="285"/>
        <end position="305"/>
    </location>
</feature>
<feature type="transmembrane region" description="Helical" evidence="7">
    <location>
        <begin position="326"/>
        <end position="349"/>
    </location>
</feature>
<evidence type="ECO:0000313" key="11">
    <source>
        <dbReference type="Proteomes" id="UP000281340"/>
    </source>
</evidence>
<evidence type="ECO:0000313" key="9">
    <source>
        <dbReference type="EMBL" id="RLY50510.1"/>
    </source>
</evidence>
<feature type="transmembrane region" description="Helical" evidence="7">
    <location>
        <begin position="80"/>
        <end position="105"/>
    </location>
</feature>
<evidence type="ECO:0000256" key="4">
    <source>
        <dbReference type="ARBA" id="ARBA00023075"/>
    </source>
</evidence>
<name>A0A3L9HMA5_ECOLX</name>